<accession>A0A8S1K2H8</accession>
<evidence type="ECO:0000313" key="2">
    <source>
        <dbReference type="Proteomes" id="UP000688137"/>
    </source>
</evidence>
<comment type="caution">
    <text evidence="1">The sequence shown here is derived from an EMBL/GenBank/DDBJ whole genome shotgun (WGS) entry which is preliminary data.</text>
</comment>
<sequence>MNSTSHYQDFAYVNLLQQQKQQTLLSISQNNNNKINNNNNILKKLIINKNHLKFQLIQKQNLLLLQSILINYLIKLRRREIRITKKKEKFNNNRNMENHDQVQKLVKIEHNLNQNRIIQQQIKLNQINLITHQFSIMLQQLILEQILQYYLIFSSQCCSKTLLLYDIFQFQSILRINLRNESLFDRFLSLDFLIVF</sequence>
<protein>
    <submittedName>
        <fullName evidence="1">Uncharacterized protein</fullName>
    </submittedName>
</protein>
<dbReference type="AlphaFoldDB" id="A0A8S1K2H8"/>
<keyword evidence="2" id="KW-1185">Reference proteome</keyword>
<evidence type="ECO:0000313" key="1">
    <source>
        <dbReference type="EMBL" id="CAD8048731.1"/>
    </source>
</evidence>
<dbReference type="Proteomes" id="UP000688137">
    <property type="component" value="Unassembled WGS sequence"/>
</dbReference>
<name>A0A8S1K2H8_PARPR</name>
<reference evidence="1" key="1">
    <citation type="submission" date="2021-01" db="EMBL/GenBank/DDBJ databases">
        <authorList>
            <consortium name="Genoscope - CEA"/>
            <person name="William W."/>
        </authorList>
    </citation>
    <scope>NUCLEOTIDE SEQUENCE</scope>
</reference>
<gene>
    <name evidence="1" type="ORF">PPRIM_AZ9-3.1.T0130054</name>
</gene>
<dbReference type="EMBL" id="CAJJDM010000010">
    <property type="protein sequence ID" value="CAD8048731.1"/>
    <property type="molecule type" value="Genomic_DNA"/>
</dbReference>
<proteinExistence type="predicted"/>
<organism evidence="1 2">
    <name type="scientific">Paramecium primaurelia</name>
    <dbReference type="NCBI Taxonomy" id="5886"/>
    <lineage>
        <taxon>Eukaryota</taxon>
        <taxon>Sar</taxon>
        <taxon>Alveolata</taxon>
        <taxon>Ciliophora</taxon>
        <taxon>Intramacronucleata</taxon>
        <taxon>Oligohymenophorea</taxon>
        <taxon>Peniculida</taxon>
        <taxon>Parameciidae</taxon>
        <taxon>Paramecium</taxon>
    </lineage>
</organism>